<dbReference type="Gene3D" id="3.30.565.10">
    <property type="entry name" value="Histidine kinase-like ATPase, C-terminal domain"/>
    <property type="match status" value="1"/>
</dbReference>
<evidence type="ECO:0000259" key="7">
    <source>
        <dbReference type="Pfam" id="PF02518"/>
    </source>
</evidence>
<dbReference type="SUPFAM" id="SSF48452">
    <property type="entry name" value="TPR-like"/>
    <property type="match status" value="2"/>
</dbReference>
<keyword evidence="9" id="KW-1185">Reference proteome</keyword>
<accession>A0A1G8CVN7</accession>
<dbReference type="CDD" id="cd16917">
    <property type="entry name" value="HATPase_UhpB-NarQ-NarX-like"/>
    <property type="match status" value="1"/>
</dbReference>
<dbReference type="AlphaFoldDB" id="A0A1G8CVN7"/>
<dbReference type="SUPFAM" id="SSF55874">
    <property type="entry name" value="ATPase domain of HSP90 chaperone/DNA topoisomerase II/histidine kinase"/>
    <property type="match status" value="1"/>
</dbReference>
<evidence type="ECO:0000256" key="6">
    <source>
        <dbReference type="SAM" id="Phobius"/>
    </source>
</evidence>
<comment type="catalytic activity">
    <reaction evidence="1">
        <text>ATP + protein L-histidine = ADP + protein N-phospho-L-histidine.</text>
        <dbReference type="EC" id="2.7.13.3"/>
    </reaction>
</comment>
<dbReference type="InterPro" id="IPR050482">
    <property type="entry name" value="Sensor_HK_TwoCompSys"/>
</dbReference>
<sequence>MDVLLEKIKITVGYIVFITLICVMCVACQRENNTGDTQVNFIRESVDKYDRFTANDSSKAFIDSVGQLIKKMPNTEEARSLLIYYIQKVNADISYIDLLSELSISVNDVNHEAKSYYLKGTNYENKFVLDTAFYYYTRAEYLYTNINDTLELRDVYRSKAVVLLNNRIFTEAQTNILKLIRLNKYQDDIKVDYVSKFLLGSILVGLDEVDEAILTLNSALEYLNDPRIDQVYNENTKRLNFVTVYKNLVEAYLKKEDYNKVYSFVDQTIKEYLGKESLYDDLLTAQFIVLKAKASIGLKQLDGIEEELQKAIALCIKHKHHKEENTTKVVLGELLFLKGNVDKAIGLLNEVKDYSVKLNDLALEKEVLSKLLRFDTVYHQEYFIRYEELDHVLTDENRMIKNTFARISSEADYLIKANKKLQNQKDVIAQVGSTMIGLAMLIFFVILYRQKSREIKMVKLFQQDTEKYYTSILTLHDKMGQARFQERKEVAKELHDGVLNKLFVTRFSLMQITRDTLDTQRKLLVNEVKEVEEYIRGVSHSLDNEESFKISFYNQLLEDLVNIQNRNENTEFTLIIAPEIELQNLCHRNKIHLYRIIQEALQNVHKYAKASNCIVIFRKLNEGGIELLIKDNGVGFDVKRVKRGLGLNNIQDRCDLINAYFKIESFKNRGTTLRIILG</sequence>
<dbReference type="GO" id="GO:0004673">
    <property type="term" value="F:protein histidine kinase activity"/>
    <property type="evidence" value="ECO:0007669"/>
    <property type="project" value="UniProtKB-EC"/>
</dbReference>
<evidence type="ECO:0000256" key="3">
    <source>
        <dbReference type="ARBA" id="ARBA00022679"/>
    </source>
</evidence>
<dbReference type="EMBL" id="FNDQ01000005">
    <property type="protein sequence ID" value="SDH49010.1"/>
    <property type="molecule type" value="Genomic_DNA"/>
</dbReference>
<feature type="domain" description="Histidine kinase/HSP90-like ATPase" evidence="7">
    <location>
        <begin position="590"/>
        <end position="677"/>
    </location>
</feature>
<dbReference type="PANTHER" id="PTHR24421:SF10">
    <property type="entry name" value="NITRATE_NITRITE SENSOR PROTEIN NARQ"/>
    <property type="match status" value="1"/>
</dbReference>
<dbReference type="PANTHER" id="PTHR24421">
    <property type="entry name" value="NITRATE/NITRITE SENSOR PROTEIN NARX-RELATED"/>
    <property type="match status" value="1"/>
</dbReference>
<evidence type="ECO:0000256" key="5">
    <source>
        <dbReference type="ARBA" id="ARBA00023012"/>
    </source>
</evidence>
<keyword evidence="6" id="KW-1133">Transmembrane helix</keyword>
<evidence type="ECO:0000313" key="8">
    <source>
        <dbReference type="EMBL" id="SDH49010.1"/>
    </source>
</evidence>
<dbReference type="InterPro" id="IPR011990">
    <property type="entry name" value="TPR-like_helical_dom_sf"/>
</dbReference>
<dbReference type="GO" id="GO:0000160">
    <property type="term" value="P:phosphorelay signal transduction system"/>
    <property type="evidence" value="ECO:0007669"/>
    <property type="project" value="UniProtKB-KW"/>
</dbReference>
<evidence type="ECO:0000313" key="9">
    <source>
        <dbReference type="Proteomes" id="UP000243588"/>
    </source>
</evidence>
<organism evidence="8 9">
    <name type="scientific">Myroides phaeus</name>
    <dbReference type="NCBI Taxonomy" id="702745"/>
    <lineage>
        <taxon>Bacteria</taxon>
        <taxon>Pseudomonadati</taxon>
        <taxon>Bacteroidota</taxon>
        <taxon>Flavobacteriia</taxon>
        <taxon>Flavobacteriales</taxon>
        <taxon>Flavobacteriaceae</taxon>
        <taxon>Myroides</taxon>
    </lineage>
</organism>
<keyword evidence="3" id="KW-0808">Transferase</keyword>
<keyword evidence="6" id="KW-0472">Membrane</keyword>
<feature type="transmembrane region" description="Helical" evidence="6">
    <location>
        <begin position="12"/>
        <end position="29"/>
    </location>
</feature>
<keyword evidence="5" id="KW-0902">Two-component regulatory system</keyword>
<evidence type="ECO:0000256" key="4">
    <source>
        <dbReference type="ARBA" id="ARBA00022777"/>
    </source>
</evidence>
<dbReference type="STRING" id="702745.SAMN05421818_10513"/>
<keyword evidence="4 8" id="KW-0418">Kinase</keyword>
<protein>
    <recommendedName>
        <fullName evidence="2">histidine kinase</fullName>
        <ecNumber evidence="2">2.7.13.3</ecNumber>
    </recommendedName>
</protein>
<evidence type="ECO:0000256" key="1">
    <source>
        <dbReference type="ARBA" id="ARBA00000085"/>
    </source>
</evidence>
<dbReference type="Gene3D" id="1.25.40.10">
    <property type="entry name" value="Tetratricopeptide repeat domain"/>
    <property type="match status" value="1"/>
</dbReference>
<feature type="transmembrane region" description="Helical" evidence="6">
    <location>
        <begin position="427"/>
        <end position="448"/>
    </location>
</feature>
<dbReference type="EC" id="2.7.13.3" evidence="2"/>
<evidence type="ECO:0000256" key="2">
    <source>
        <dbReference type="ARBA" id="ARBA00012438"/>
    </source>
</evidence>
<dbReference type="InterPro" id="IPR003594">
    <property type="entry name" value="HATPase_dom"/>
</dbReference>
<reference evidence="9" key="1">
    <citation type="submission" date="2016-10" db="EMBL/GenBank/DDBJ databases">
        <authorList>
            <person name="Varghese N."/>
            <person name="Submissions S."/>
        </authorList>
    </citation>
    <scope>NUCLEOTIDE SEQUENCE [LARGE SCALE GENOMIC DNA]</scope>
    <source>
        <strain evidence="9">DSM 23313</strain>
    </source>
</reference>
<gene>
    <name evidence="8" type="ORF">SAMN05421818_10513</name>
</gene>
<dbReference type="RefSeq" id="WP_090406443.1">
    <property type="nucleotide sequence ID" value="NZ_FNDQ01000005.1"/>
</dbReference>
<proteinExistence type="predicted"/>
<name>A0A1G8CVN7_9FLAO</name>
<dbReference type="Pfam" id="PF02518">
    <property type="entry name" value="HATPase_c"/>
    <property type="match status" value="1"/>
</dbReference>
<dbReference type="Proteomes" id="UP000243588">
    <property type="component" value="Unassembled WGS sequence"/>
</dbReference>
<dbReference type="InterPro" id="IPR036890">
    <property type="entry name" value="HATPase_C_sf"/>
</dbReference>
<keyword evidence="6" id="KW-0812">Transmembrane</keyword>